<accession>A0ABT8L4Q8</accession>
<dbReference type="NCBIfam" id="TIGR00229">
    <property type="entry name" value="sensory_box"/>
    <property type="match status" value="1"/>
</dbReference>
<dbReference type="Pfam" id="PF00196">
    <property type="entry name" value="GerE"/>
    <property type="match status" value="1"/>
</dbReference>
<sequence>MESTITPSFKLNKAVVNGSPDWSYLLKNGNDLHQTVITIYDVSKDLFVFVSQSATKILGYEPDHFSRFKAMDWISMIHCGEQSLMSEILRNNTSQMNGKNTSFQYRLRHQKGHWVYVNHEQNFLEYETGLWVVNLIIDITEKERFNHHLYKIKCGGQRYINNDLPANKHLNRLGVSERELEVIRLIGSGFSSKEIADKLFISSHTAITHRKNLIKKFKVRNTAQLIKEAARRMLLN</sequence>
<keyword evidence="6" id="KW-1185">Reference proteome</keyword>
<dbReference type="SUPFAM" id="SSF46894">
    <property type="entry name" value="C-terminal effector domain of the bipartite response regulators"/>
    <property type="match status" value="1"/>
</dbReference>
<protein>
    <submittedName>
        <fullName evidence="5">LuxR C-terminal-related transcriptional regulator</fullName>
    </submittedName>
</protein>
<dbReference type="PROSITE" id="PS50043">
    <property type="entry name" value="HTH_LUXR_2"/>
    <property type="match status" value="1"/>
</dbReference>
<dbReference type="InterPro" id="IPR013655">
    <property type="entry name" value="PAS_fold_3"/>
</dbReference>
<evidence type="ECO:0000259" key="4">
    <source>
        <dbReference type="PROSITE" id="PS50043"/>
    </source>
</evidence>
<dbReference type="RefSeq" id="WP_346758017.1">
    <property type="nucleotide sequence ID" value="NZ_JAUJEB010000001.1"/>
</dbReference>
<dbReference type="InterPro" id="IPR016032">
    <property type="entry name" value="Sig_transdc_resp-reg_C-effctor"/>
</dbReference>
<organism evidence="5 6">
    <name type="scientific">Agaribacillus aureus</name>
    <dbReference type="NCBI Taxonomy" id="3051825"/>
    <lineage>
        <taxon>Bacteria</taxon>
        <taxon>Pseudomonadati</taxon>
        <taxon>Bacteroidota</taxon>
        <taxon>Cytophagia</taxon>
        <taxon>Cytophagales</taxon>
        <taxon>Splendidivirgaceae</taxon>
        <taxon>Agaribacillus</taxon>
    </lineage>
</organism>
<comment type="caution">
    <text evidence="5">The sequence shown here is derived from an EMBL/GenBank/DDBJ whole genome shotgun (WGS) entry which is preliminary data.</text>
</comment>
<evidence type="ECO:0000313" key="6">
    <source>
        <dbReference type="Proteomes" id="UP001172083"/>
    </source>
</evidence>
<gene>
    <name evidence="5" type="ORF">QQ020_11610</name>
</gene>
<dbReference type="InterPro" id="IPR035965">
    <property type="entry name" value="PAS-like_dom_sf"/>
</dbReference>
<name>A0ABT8L4Q8_9BACT</name>
<dbReference type="InterPro" id="IPR036388">
    <property type="entry name" value="WH-like_DNA-bd_sf"/>
</dbReference>
<dbReference type="CDD" id="cd06170">
    <property type="entry name" value="LuxR_C_like"/>
    <property type="match status" value="1"/>
</dbReference>
<dbReference type="PRINTS" id="PR00038">
    <property type="entry name" value="HTHLUXR"/>
</dbReference>
<dbReference type="Gene3D" id="3.30.450.20">
    <property type="entry name" value="PAS domain"/>
    <property type="match status" value="1"/>
</dbReference>
<dbReference type="InterPro" id="IPR000792">
    <property type="entry name" value="Tscrpt_reg_LuxR_C"/>
</dbReference>
<keyword evidence="3" id="KW-0804">Transcription</keyword>
<reference evidence="5" key="1">
    <citation type="submission" date="2023-06" db="EMBL/GenBank/DDBJ databases">
        <title>Genomic of Agaribacillus aureum.</title>
        <authorList>
            <person name="Wang G."/>
        </authorList>
    </citation>
    <scope>NUCLEOTIDE SEQUENCE</scope>
    <source>
        <strain evidence="5">BMA12</strain>
    </source>
</reference>
<dbReference type="CDD" id="cd00130">
    <property type="entry name" value="PAS"/>
    <property type="match status" value="1"/>
</dbReference>
<dbReference type="EMBL" id="JAUJEB010000001">
    <property type="protein sequence ID" value="MDN5212700.1"/>
    <property type="molecule type" value="Genomic_DNA"/>
</dbReference>
<dbReference type="Gene3D" id="1.10.10.10">
    <property type="entry name" value="Winged helix-like DNA-binding domain superfamily/Winged helix DNA-binding domain"/>
    <property type="match status" value="1"/>
</dbReference>
<dbReference type="SMART" id="SM00421">
    <property type="entry name" value="HTH_LUXR"/>
    <property type="match status" value="1"/>
</dbReference>
<dbReference type="InterPro" id="IPR000014">
    <property type="entry name" value="PAS"/>
</dbReference>
<dbReference type="SUPFAM" id="SSF55785">
    <property type="entry name" value="PYP-like sensor domain (PAS domain)"/>
    <property type="match status" value="1"/>
</dbReference>
<dbReference type="PANTHER" id="PTHR44688">
    <property type="entry name" value="DNA-BINDING TRANSCRIPTIONAL ACTIVATOR DEVR_DOSR"/>
    <property type="match status" value="1"/>
</dbReference>
<keyword evidence="1" id="KW-0805">Transcription regulation</keyword>
<dbReference type="PANTHER" id="PTHR44688:SF16">
    <property type="entry name" value="DNA-BINDING TRANSCRIPTIONAL ACTIVATOR DEVR_DOSR"/>
    <property type="match status" value="1"/>
</dbReference>
<dbReference type="Pfam" id="PF08447">
    <property type="entry name" value="PAS_3"/>
    <property type="match status" value="1"/>
</dbReference>
<evidence type="ECO:0000256" key="3">
    <source>
        <dbReference type="ARBA" id="ARBA00023163"/>
    </source>
</evidence>
<proteinExistence type="predicted"/>
<keyword evidence="2" id="KW-0238">DNA-binding</keyword>
<feature type="domain" description="HTH luxR-type" evidence="4">
    <location>
        <begin position="166"/>
        <end position="233"/>
    </location>
</feature>
<dbReference type="Proteomes" id="UP001172083">
    <property type="component" value="Unassembled WGS sequence"/>
</dbReference>
<evidence type="ECO:0000256" key="1">
    <source>
        <dbReference type="ARBA" id="ARBA00023015"/>
    </source>
</evidence>
<evidence type="ECO:0000256" key="2">
    <source>
        <dbReference type="ARBA" id="ARBA00023125"/>
    </source>
</evidence>
<evidence type="ECO:0000313" key="5">
    <source>
        <dbReference type="EMBL" id="MDN5212700.1"/>
    </source>
</evidence>